<evidence type="ECO:0000256" key="4">
    <source>
        <dbReference type="SAM" id="MobiDB-lite"/>
    </source>
</evidence>
<dbReference type="PANTHER" id="PTHR23335:SF1">
    <property type="entry name" value="CALMODULIN-BINDING TRANSCRIPTION ACTIVATOR, ISOFORM F"/>
    <property type="match status" value="1"/>
</dbReference>
<dbReference type="GO" id="GO:0003712">
    <property type="term" value="F:transcription coregulator activity"/>
    <property type="evidence" value="ECO:0007669"/>
    <property type="project" value="TreeGrafter"/>
</dbReference>
<evidence type="ECO:0000256" key="3">
    <source>
        <dbReference type="ARBA" id="ARBA00023242"/>
    </source>
</evidence>
<accession>A0A498ID68</accession>
<organism evidence="6 7">
    <name type="scientific">Malus domestica</name>
    <name type="common">Apple</name>
    <name type="synonym">Pyrus malus</name>
    <dbReference type="NCBI Taxonomy" id="3750"/>
    <lineage>
        <taxon>Eukaryota</taxon>
        <taxon>Viridiplantae</taxon>
        <taxon>Streptophyta</taxon>
        <taxon>Embryophyta</taxon>
        <taxon>Tracheophyta</taxon>
        <taxon>Spermatophyta</taxon>
        <taxon>Magnoliopsida</taxon>
        <taxon>eudicotyledons</taxon>
        <taxon>Gunneridae</taxon>
        <taxon>Pentapetalae</taxon>
        <taxon>rosids</taxon>
        <taxon>fabids</taxon>
        <taxon>Rosales</taxon>
        <taxon>Rosaceae</taxon>
        <taxon>Amygdaloideae</taxon>
        <taxon>Maleae</taxon>
        <taxon>Malus</taxon>
    </lineage>
</organism>
<keyword evidence="2" id="KW-0804">Transcription</keyword>
<dbReference type="Proteomes" id="UP000290289">
    <property type="component" value="Chromosome 12"/>
</dbReference>
<feature type="domain" description="CG-1" evidence="5">
    <location>
        <begin position="20"/>
        <end position="163"/>
    </location>
</feature>
<comment type="subcellular location">
    <subcellularLocation>
        <location evidence="1">Nucleus</location>
    </subcellularLocation>
</comment>
<evidence type="ECO:0000313" key="6">
    <source>
        <dbReference type="EMBL" id="RXH81396.1"/>
    </source>
</evidence>
<dbReference type="EMBL" id="RDQH01000338">
    <property type="protein sequence ID" value="RXH81396.1"/>
    <property type="molecule type" value="Genomic_DNA"/>
</dbReference>
<dbReference type="GO" id="GO:0003690">
    <property type="term" value="F:double-stranded DNA binding"/>
    <property type="evidence" value="ECO:0007669"/>
    <property type="project" value="TreeGrafter"/>
</dbReference>
<dbReference type="PROSITE" id="PS51437">
    <property type="entry name" value="CG_1"/>
    <property type="match status" value="1"/>
</dbReference>
<keyword evidence="3" id="KW-0539">Nucleus</keyword>
<sequence>MAESNRDLHQPESRILQLNTSRILSEGKHRWLRPHEICEVLRNPNGITISTKPTTMPPSGSIFLFDKKVQRYFRKDGYRWKKAKDGKSTKEAHERLKLEELWYKFDMEQCGMVGGVDTLHCYYAHGEEDKKFQRRSYWMIDKCGDTMEVGYIKETQTAEVVQHSRKTNKITPNSEMDCSAALSCSNNAQETGLWIRMVEDAVITLFSSNSSNLGDDETGKSKAKNEEEGGNDINQVRKRPRVTCGQQVDSATQSHSWLEWIYPMAIDTAITDGATNDATALSQAQEDDETTRLAAFHIADPTVAAISAIGPTHLNPYTTANVADQAQDLLPPVLQPTATTGVVISATTNETAASKSSNAALVQSEPNSNANQDLAQDIIESHEFAEVRVISSLKRLHELLGQASAPNPVASSSISTPTIDSQAMAKTRATLEMDFITMAGEVQRAHMLSGIQSLVDSNCFPTGTGPMIMAMLKQLEQSVPVYSKAYSEYDMGKNLTVRVEAMKQLLQPKVQSCDSKEREFQDLAKWKMKIEAKQAAILAEIDGIVKETETMQAQLKKLLLQQDQFKEDEGYLKAILDNGDGLWTKFKNIIHQHLPM</sequence>
<evidence type="ECO:0000256" key="1">
    <source>
        <dbReference type="ARBA" id="ARBA00004123"/>
    </source>
</evidence>
<dbReference type="Pfam" id="PF03859">
    <property type="entry name" value="CG-1"/>
    <property type="match status" value="1"/>
</dbReference>
<protein>
    <recommendedName>
        <fullName evidence="5">CG-1 domain-containing protein</fullName>
    </recommendedName>
</protein>
<evidence type="ECO:0000313" key="7">
    <source>
        <dbReference type="Proteomes" id="UP000290289"/>
    </source>
</evidence>
<dbReference type="AlphaFoldDB" id="A0A498ID68"/>
<evidence type="ECO:0000259" key="5">
    <source>
        <dbReference type="PROSITE" id="PS51437"/>
    </source>
</evidence>
<comment type="caution">
    <text evidence="6">The sequence shown here is derived from an EMBL/GenBank/DDBJ whole genome shotgun (WGS) entry which is preliminary data.</text>
</comment>
<dbReference type="GO" id="GO:0005634">
    <property type="term" value="C:nucleus"/>
    <property type="evidence" value="ECO:0007669"/>
    <property type="project" value="UniProtKB-SubCell"/>
</dbReference>
<name>A0A498ID68_MALDO</name>
<dbReference type="SMART" id="SM01076">
    <property type="entry name" value="CG-1"/>
    <property type="match status" value="1"/>
</dbReference>
<dbReference type="InterPro" id="IPR005559">
    <property type="entry name" value="CG-1_dom"/>
</dbReference>
<keyword evidence="7" id="KW-1185">Reference proteome</keyword>
<evidence type="ECO:0000256" key="2">
    <source>
        <dbReference type="ARBA" id="ARBA00023163"/>
    </source>
</evidence>
<dbReference type="PANTHER" id="PTHR23335">
    <property type="entry name" value="CALMODULIN-BINDING TRANSCRIPTION ACTIVATOR CAMTA"/>
    <property type="match status" value="1"/>
</dbReference>
<proteinExistence type="predicted"/>
<gene>
    <name evidence="6" type="ORF">DVH24_034817</name>
</gene>
<dbReference type="GO" id="GO:0006357">
    <property type="term" value="P:regulation of transcription by RNA polymerase II"/>
    <property type="evidence" value="ECO:0007669"/>
    <property type="project" value="TreeGrafter"/>
</dbReference>
<reference evidence="6 7" key="1">
    <citation type="submission" date="2018-10" db="EMBL/GenBank/DDBJ databases">
        <title>A high-quality apple genome assembly.</title>
        <authorList>
            <person name="Hu J."/>
        </authorList>
    </citation>
    <scope>NUCLEOTIDE SEQUENCE [LARGE SCALE GENOMIC DNA]</scope>
    <source>
        <strain evidence="7">cv. HFTH1</strain>
        <tissue evidence="6">Young leaf</tissue>
    </source>
</reference>
<feature type="compositionally biased region" description="Basic and acidic residues" evidence="4">
    <location>
        <begin position="217"/>
        <end position="227"/>
    </location>
</feature>
<feature type="region of interest" description="Disordered" evidence="4">
    <location>
        <begin position="213"/>
        <end position="248"/>
    </location>
</feature>